<feature type="compositionally biased region" description="Basic and acidic residues" evidence="2">
    <location>
        <begin position="425"/>
        <end position="436"/>
    </location>
</feature>
<gene>
    <name evidence="4 5 6 7 8" type="primary">LOC106170304</name>
</gene>
<dbReference type="OrthoDB" id="191139at2759"/>
<dbReference type="PANTHER" id="PTHR43157">
    <property type="entry name" value="PHOSPHATIDYLINOSITOL-GLYCAN BIOSYNTHESIS CLASS F PROTEIN-RELATED"/>
    <property type="match status" value="1"/>
</dbReference>
<protein>
    <submittedName>
        <fullName evidence="4 5">Retinol dehydrogenase 12</fullName>
    </submittedName>
</protein>
<dbReference type="GO" id="GO:0016491">
    <property type="term" value="F:oxidoreductase activity"/>
    <property type="evidence" value="ECO:0007669"/>
    <property type="project" value="UniProtKB-KW"/>
</dbReference>
<dbReference type="KEGG" id="lak:106170304"/>
<dbReference type="RefSeq" id="XP_013405573.1">
    <property type="nucleotide sequence ID" value="XM_013550119.1"/>
</dbReference>
<feature type="region of interest" description="Disordered" evidence="2">
    <location>
        <begin position="311"/>
        <end position="436"/>
    </location>
</feature>
<dbReference type="Proteomes" id="UP000085678">
    <property type="component" value="Unplaced"/>
</dbReference>
<sequence>MTGRVIIVTGANSGIGYEVARYLCEGGNNVILACRDETKGNDAVQKIQSENPHALATFMQLNLSSMESIRKFVEDFHATKKKLHVLVCNAGVCAAASDRVRKETADKFELTMGTNHLGHFLLTNLLLDDLKKAGAESGDARVVMVTSEAHNMDVARKRNPPLVPLDMDNFMLTKYGTYNSMQAYKDSKLANVMFAYELAKQLEGTGVTANAVCPAANVPTTNFLRNENMVQRFFMKWVLHRALRFTHTTRTIGQAAQAVVNAATNEELKGVTGKYFLETTEHQSSAESLDEEVQKKLWNMSAGLVKLEGYDPIEPPEAEAPPPPPEPVKKEEKKEEGASDAAAKPAAGDEKPAEAASAEGEKKGDDAGAAAEPEKVEETPVELSQGGDTTADTTAELSTTVDDSSVPPESSFAESGCGDTTTEASKLDSTAESKGE</sequence>
<keyword evidence="3" id="KW-1185">Reference proteome</keyword>
<dbReference type="STRING" id="7574.A0A1S3J5B5"/>
<dbReference type="PRINTS" id="PR00081">
    <property type="entry name" value="GDHRDH"/>
</dbReference>
<dbReference type="RefSeq" id="XP_013405571.1">
    <property type="nucleotide sequence ID" value="XM_013550117.2"/>
</dbReference>
<dbReference type="RefSeq" id="XP_013405572.1">
    <property type="nucleotide sequence ID" value="XM_013550118.1"/>
</dbReference>
<dbReference type="InterPro" id="IPR036291">
    <property type="entry name" value="NAD(P)-bd_dom_sf"/>
</dbReference>
<evidence type="ECO:0000313" key="5">
    <source>
        <dbReference type="RefSeq" id="XP_013405570.1"/>
    </source>
</evidence>
<evidence type="ECO:0000313" key="6">
    <source>
        <dbReference type="RefSeq" id="XP_013405571.1"/>
    </source>
</evidence>
<evidence type="ECO:0000313" key="7">
    <source>
        <dbReference type="RefSeq" id="XP_013405572.1"/>
    </source>
</evidence>
<reference evidence="4 5" key="1">
    <citation type="submission" date="2025-04" db="UniProtKB">
        <authorList>
            <consortium name="RefSeq"/>
        </authorList>
    </citation>
    <scope>IDENTIFICATION</scope>
    <source>
        <tissue evidence="4 5">Gonads</tissue>
    </source>
</reference>
<evidence type="ECO:0000313" key="4">
    <source>
        <dbReference type="RefSeq" id="XP_013405569.1"/>
    </source>
</evidence>
<dbReference type="GeneID" id="106170304"/>
<feature type="compositionally biased region" description="Pro residues" evidence="2">
    <location>
        <begin position="313"/>
        <end position="326"/>
    </location>
</feature>
<dbReference type="Pfam" id="PF00106">
    <property type="entry name" value="adh_short"/>
    <property type="match status" value="1"/>
</dbReference>
<feature type="compositionally biased region" description="Basic and acidic residues" evidence="2">
    <location>
        <begin position="347"/>
        <end position="378"/>
    </location>
</feature>
<dbReference type="AlphaFoldDB" id="A0A1S3J5B5"/>
<keyword evidence="1" id="KW-0560">Oxidoreductase</keyword>
<accession>A0A1S3J5B5</accession>
<evidence type="ECO:0000256" key="2">
    <source>
        <dbReference type="SAM" id="MobiDB-lite"/>
    </source>
</evidence>
<dbReference type="InterPro" id="IPR002347">
    <property type="entry name" value="SDR_fam"/>
</dbReference>
<evidence type="ECO:0000313" key="8">
    <source>
        <dbReference type="RefSeq" id="XP_013405573.1"/>
    </source>
</evidence>
<dbReference type="PANTHER" id="PTHR43157:SF31">
    <property type="entry name" value="PHOSPHATIDYLINOSITOL-GLYCAN BIOSYNTHESIS CLASS F PROTEIN"/>
    <property type="match status" value="1"/>
</dbReference>
<evidence type="ECO:0000256" key="1">
    <source>
        <dbReference type="ARBA" id="ARBA00023002"/>
    </source>
</evidence>
<organism evidence="3 5">
    <name type="scientific">Lingula anatina</name>
    <name type="common">Brachiopod</name>
    <name type="synonym">Lingula unguis</name>
    <dbReference type="NCBI Taxonomy" id="7574"/>
    <lineage>
        <taxon>Eukaryota</taxon>
        <taxon>Metazoa</taxon>
        <taxon>Spiralia</taxon>
        <taxon>Lophotrochozoa</taxon>
        <taxon>Brachiopoda</taxon>
        <taxon>Linguliformea</taxon>
        <taxon>Lingulata</taxon>
        <taxon>Lingulida</taxon>
        <taxon>Linguloidea</taxon>
        <taxon>Lingulidae</taxon>
        <taxon>Lingula</taxon>
    </lineage>
</organism>
<proteinExistence type="predicted"/>
<dbReference type="RefSeq" id="XP_013405569.1">
    <property type="nucleotide sequence ID" value="XM_013550115.2"/>
</dbReference>
<name>A0A1S3J5B5_LINAN</name>
<dbReference type="Gene3D" id="3.40.50.720">
    <property type="entry name" value="NAD(P)-binding Rossmann-like Domain"/>
    <property type="match status" value="1"/>
</dbReference>
<dbReference type="RefSeq" id="XP_013405570.1">
    <property type="nucleotide sequence ID" value="XM_013550116.2"/>
</dbReference>
<feature type="compositionally biased region" description="Basic and acidic residues" evidence="2">
    <location>
        <begin position="327"/>
        <end position="337"/>
    </location>
</feature>
<dbReference type="SUPFAM" id="SSF51735">
    <property type="entry name" value="NAD(P)-binding Rossmann-fold domains"/>
    <property type="match status" value="1"/>
</dbReference>
<evidence type="ECO:0000313" key="3">
    <source>
        <dbReference type="Proteomes" id="UP000085678"/>
    </source>
</evidence>